<accession>A0A242A658</accession>
<proteinExistence type="predicted"/>
<dbReference type="InterPro" id="IPR021512">
    <property type="entry name" value="DUF3173"/>
</dbReference>
<dbReference type="STRING" id="1834191.A5886_001457"/>
<reference evidence="1 2" key="1">
    <citation type="submission" date="2017-05" db="EMBL/GenBank/DDBJ databases">
        <title>The Genome Sequence of Enterococcus sp. 8G7_MSG3316.</title>
        <authorList>
            <consortium name="The Broad Institute Genomics Platform"/>
            <consortium name="The Broad Institute Genomic Center for Infectious Diseases"/>
            <person name="Earl A."/>
            <person name="Manson A."/>
            <person name="Schwartman J."/>
            <person name="Gilmore M."/>
            <person name="Abouelleil A."/>
            <person name="Cao P."/>
            <person name="Chapman S."/>
            <person name="Cusick C."/>
            <person name="Shea T."/>
            <person name="Young S."/>
            <person name="Neafsey D."/>
            <person name="Nusbaum C."/>
            <person name="Birren B."/>
        </authorList>
    </citation>
    <scope>NUCLEOTIDE SEQUENCE [LARGE SCALE GENOMIC DNA]</scope>
    <source>
        <strain evidence="1 2">8G7_MSG3316</strain>
    </source>
</reference>
<evidence type="ECO:0000313" key="1">
    <source>
        <dbReference type="EMBL" id="OTN76380.1"/>
    </source>
</evidence>
<dbReference type="AlphaFoldDB" id="A0A242A658"/>
<evidence type="ECO:0000313" key="2">
    <source>
        <dbReference type="Proteomes" id="UP000195043"/>
    </source>
</evidence>
<name>A0A242A658_9ENTE</name>
<dbReference type="OrthoDB" id="1915051at2"/>
<dbReference type="RefSeq" id="WP_086274338.1">
    <property type="nucleotide sequence ID" value="NZ_NGKU01000001.1"/>
</dbReference>
<sequence>MNIITKKDLMNLGYSYYYANKIFKKCKEQLVIDGYVFYKNSKIKRIPVSTIEKVLNISWEEHHNETNSKRL</sequence>
<gene>
    <name evidence="1" type="ORF">A5886_001457</name>
</gene>
<protein>
    <recommendedName>
        <fullName evidence="3">DUF3173 domain-containing protein</fullName>
    </recommendedName>
</protein>
<keyword evidence="2" id="KW-1185">Reference proteome</keyword>
<evidence type="ECO:0008006" key="3">
    <source>
        <dbReference type="Google" id="ProtNLM"/>
    </source>
</evidence>
<dbReference type="Pfam" id="PF11372">
    <property type="entry name" value="DUF3173"/>
    <property type="match status" value="1"/>
</dbReference>
<dbReference type="EMBL" id="NGKU01000001">
    <property type="protein sequence ID" value="OTN76380.1"/>
    <property type="molecule type" value="Genomic_DNA"/>
</dbReference>
<comment type="caution">
    <text evidence="1">The sequence shown here is derived from an EMBL/GenBank/DDBJ whole genome shotgun (WGS) entry which is preliminary data.</text>
</comment>
<organism evidence="1 2">
    <name type="scientific">Candidatus Enterococcus testudinis</name>
    <dbReference type="NCBI Taxonomy" id="1834191"/>
    <lineage>
        <taxon>Bacteria</taxon>
        <taxon>Bacillati</taxon>
        <taxon>Bacillota</taxon>
        <taxon>Bacilli</taxon>
        <taxon>Lactobacillales</taxon>
        <taxon>Enterococcaceae</taxon>
        <taxon>Enterococcus</taxon>
    </lineage>
</organism>
<dbReference type="Proteomes" id="UP000195043">
    <property type="component" value="Unassembled WGS sequence"/>
</dbReference>